<dbReference type="AlphaFoldDB" id="A0A1I6FLG0"/>
<evidence type="ECO:0000313" key="2">
    <source>
        <dbReference type="EMBL" id="SFR30785.1"/>
    </source>
</evidence>
<accession>A0A1I6FLG0</accession>
<evidence type="ECO:0000256" key="1">
    <source>
        <dbReference type="SAM" id="Phobius"/>
    </source>
</evidence>
<reference evidence="3" key="1">
    <citation type="submission" date="2016-10" db="EMBL/GenBank/DDBJ databases">
        <authorList>
            <person name="Varghese N."/>
            <person name="Submissions S."/>
        </authorList>
    </citation>
    <scope>NUCLEOTIDE SEQUENCE [LARGE SCALE GENOMIC DNA]</scope>
    <source>
        <strain evidence="3">RD 26</strain>
    </source>
</reference>
<dbReference type="STRING" id="35743.SAMN04487937_0616"/>
<organism evidence="2 3">
    <name type="scientific">Halorubrum sodomense</name>
    <dbReference type="NCBI Taxonomy" id="35743"/>
    <lineage>
        <taxon>Archaea</taxon>
        <taxon>Methanobacteriati</taxon>
        <taxon>Methanobacteriota</taxon>
        <taxon>Stenosarchaea group</taxon>
        <taxon>Halobacteria</taxon>
        <taxon>Halobacteriales</taxon>
        <taxon>Haloferacaceae</taxon>
        <taxon>Halorubrum</taxon>
    </lineage>
</organism>
<dbReference type="EMBL" id="FOYN01000001">
    <property type="protein sequence ID" value="SFR30785.1"/>
    <property type="molecule type" value="Genomic_DNA"/>
</dbReference>
<keyword evidence="1" id="KW-1133">Transmembrane helix</keyword>
<sequence length="79" mass="8311">MRHGVTARTVGYYSLVANRGGMDDALRRRLDAIVALLAAIAVVSVTALLLSFGRAAIAPVFTVAFVGVLVALFVDAELH</sequence>
<name>A0A1I6FLG0_HALSD</name>
<proteinExistence type="predicted"/>
<feature type="transmembrane region" description="Helical" evidence="1">
    <location>
        <begin position="32"/>
        <end position="50"/>
    </location>
</feature>
<protein>
    <submittedName>
        <fullName evidence="2">Uncharacterized protein</fullName>
    </submittedName>
</protein>
<keyword evidence="1" id="KW-0812">Transmembrane</keyword>
<gene>
    <name evidence="2" type="ORF">SAMN04487937_0616</name>
</gene>
<keyword evidence="1" id="KW-0472">Membrane</keyword>
<dbReference type="Proteomes" id="UP000198932">
    <property type="component" value="Unassembled WGS sequence"/>
</dbReference>
<evidence type="ECO:0000313" key="3">
    <source>
        <dbReference type="Proteomes" id="UP000198932"/>
    </source>
</evidence>
<feature type="transmembrane region" description="Helical" evidence="1">
    <location>
        <begin position="56"/>
        <end position="74"/>
    </location>
</feature>
<keyword evidence="3" id="KW-1185">Reference proteome</keyword>